<accession>A0A8T0E964</accession>
<evidence type="ECO:0000256" key="8">
    <source>
        <dbReference type="ARBA" id="ARBA00048283"/>
    </source>
</evidence>
<evidence type="ECO:0000313" key="14">
    <source>
        <dbReference type="Proteomes" id="UP000807504"/>
    </source>
</evidence>
<evidence type="ECO:0000256" key="10">
    <source>
        <dbReference type="ARBA" id="ARBA00048513"/>
    </source>
</evidence>
<dbReference type="PANTHER" id="PTHR46118:SF4">
    <property type="entry name" value="PROTEIN ABHD11"/>
    <property type="match status" value="1"/>
</dbReference>
<dbReference type="PANTHER" id="PTHR46118">
    <property type="entry name" value="PROTEIN ABHD11"/>
    <property type="match status" value="1"/>
</dbReference>
<evidence type="ECO:0000256" key="7">
    <source>
        <dbReference type="ARBA" id="ARBA00044064"/>
    </source>
</evidence>
<reference evidence="13" key="2">
    <citation type="submission" date="2020-06" db="EMBL/GenBank/DDBJ databases">
        <authorList>
            <person name="Sheffer M."/>
        </authorList>
    </citation>
    <scope>NUCLEOTIDE SEQUENCE</scope>
</reference>
<comment type="catalytic activity">
    <reaction evidence="11">
        <text>1-octadecanoyl-2-(5Z,8Z,11Z,14Z-eicosatetraenoyl)-sn-glycerol + H2O = 2-(5Z,8Z,11Z,14Z-eicosatetraenoyl)-glycerol + octadecanoate + H(+)</text>
        <dbReference type="Rhea" id="RHEA:38507"/>
        <dbReference type="ChEBI" id="CHEBI:15377"/>
        <dbReference type="ChEBI" id="CHEBI:15378"/>
        <dbReference type="ChEBI" id="CHEBI:25629"/>
        <dbReference type="ChEBI" id="CHEBI:52392"/>
        <dbReference type="ChEBI" id="CHEBI:75728"/>
    </reaction>
</comment>
<evidence type="ECO:0000259" key="12">
    <source>
        <dbReference type="Pfam" id="PF00561"/>
    </source>
</evidence>
<evidence type="ECO:0000256" key="9">
    <source>
        <dbReference type="ARBA" id="ARBA00048504"/>
    </source>
</evidence>
<dbReference type="InterPro" id="IPR000073">
    <property type="entry name" value="AB_hydrolase_1"/>
</dbReference>
<comment type="catalytic activity">
    <reaction evidence="9">
        <text>1,2-didecanoylglycerol + H2O = decanoylglycerol + decanoate + H(+)</text>
        <dbReference type="Rhea" id="RHEA:48596"/>
        <dbReference type="ChEBI" id="CHEBI:11152"/>
        <dbReference type="ChEBI" id="CHEBI:15377"/>
        <dbReference type="ChEBI" id="CHEBI:15378"/>
        <dbReference type="ChEBI" id="CHEBI:27689"/>
        <dbReference type="ChEBI" id="CHEBI:90605"/>
    </reaction>
</comment>
<evidence type="ECO:0000256" key="5">
    <source>
        <dbReference type="ARBA" id="ARBA00043667"/>
    </source>
</evidence>
<dbReference type="GO" id="GO:0052689">
    <property type="term" value="F:carboxylic ester hydrolase activity"/>
    <property type="evidence" value="ECO:0007669"/>
    <property type="project" value="TreeGrafter"/>
</dbReference>
<comment type="catalytic activity">
    <reaction evidence="6">
        <text>a 1,3-diacyl-sn-glycerol + H2O = a 1-acyl-sn-glycerol + a fatty acid + H(+)</text>
        <dbReference type="Rhea" id="RHEA:38503"/>
        <dbReference type="ChEBI" id="CHEBI:15377"/>
        <dbReference type="ChEBI" id="CHEBI:15378"/>
        <dbReference type="ChEBI" id="CHEBI:28868"/>
        <dbReference type="ChEBI" id="CHEBI:64683"/>
        <dbReference type="ChEBI" id="CHEBI:77272"/>
    </reaction>
</comment>
<dbReference type="Pfam" id="PF00561">
    <property type="entry name" value="Abhydrolase_1"/>
    <property type="match status" value="1"/>
</dbReference>
<comment type="caution">
    <text evidence="13">The sequence shown here is derived from an EMBL/GenBank/DDBJ whole genome shotgun (WGS) entry which is preliminary data.</text>
</comment>
<evidence type="ECO:0000256" key="1">
    <source>
        <dbReference type="ARBA" id="ARBA00008645"/>
    </source>
</evidence>
<evidence type="ECO:0000256" key="4">
    <source>
        <dbReference type="ARBA" id="ARBA00042703"/>
    </source>
</evidence>
<comment type="catalytic activity">
    <reaction evidence="5">
        <text>a 1,2-diacyl-sn-glycerol + H2O = a 2-acylglycerol + a fatty acid + H(+)</text>
        <dbReference type="Rhea" id="RHEA:33275"/>
        <dbReference type="ChEBI" id="CHEBI:15377"/>
        <dbReference type="ChEBI" id="CHEBI:15378"/>
        <dbReference type="ChEBI" id="CHEBI:17389"/>
        <dbReference type="ChEBI" id="CHEBI:17815"/>
        <dbReference type="ChEBI" id="CHEBI:28868"/>
        <dbReference type="EC" id="3.1.1.116"/>
    </reaction>
</comment>
<protein>
    <recommendedName>
        <fullName evidence="7">sn-1-specific diacylglycerol lipase ABHD11</fullName>
        <ecNumber evidence="3">3.1.1.116</ecNumber>
    </recommendedName>
    <alternativeName>
        <fullName evidence="4">Alpha/beta hydrolase domain-containing protein 11</fullName>
    </alternativeName>
</protein>
<evidence type="ECO:0000256" key="11">
    <source>
        <dbReference type="ARBA" id="ARBA00048919"/>
    </source>
</evidence>
<name>A0A8T0E964_ARGBR</name>
<comment type="similarity">
    <text evidence="1">Belongs to the AB hydrolase superfamily.</text>
</comment>
<comment type="catalytic activity">
    <reaction evidence="8">
        <text>1-octadecanoyl-2-(4Z,7Z,10Z,13Z,16Z,19Z-docosahexaenoyl)-sn-glycerol + H2O = 2-(4Z,7Z,10Z,13Z,16Z,19Z-docosahexaenoyl)-glycerol + octadecanoate + H(+)</text>
        <dbReference type="Rhea" id="RHEA:77107"/>
        <dbReference type="ChEBI" id="CHEBI:15377"/>
        <dbReference type="ChEBI" id="CHEBI:15378"/>
        <dbReference type="ChEBI" id="CHEBI:25629"/>
        <dbReference type="ChEBI" id="CHEBI:77129"/>
        <dbReference type="ChEBI" id="CHEBI:186738"/>
    </reaction>
</comment>
<keyword evidence="2" id="KW-0378">Hydrolase</keyword>
<gene>
    <name evidence="13" type="ORF">HNY73_020837</name>
</gene>
<proteinExistence type="inferred from homology"/>
<reference evidence="13" key="1">
    <citation type="journal article" date="2020" name="bioRxiv">
        <title>Chromosome-level reference genome of the European wasp spider Argiope bruennichi: a resource for studies on range expansion and evolutionary adaptation.</title>
        <authorList>
            <person name="Sheffer M.M."/>
            <person name="Hoppe A."/>
            <person name="Krehenwinkel H."/>
            <person name="Uhl G."/>
            <person name="Kuss A.W."/>
            <person name="Jensen L."/>
            <person name="Jensen C."/>
            <person name="Gillespie R.G."/>
            <person name="Hoff K.J."/>
            <person name="Prost S."/>
        </authorList>
    </citation>
    <scope>NUCLEOTIDE SEQUENCE</scope>
</reference>
<dbReference type="AlphaFoldDB" id="A0A8T0E964"/>
<dbReference type="EC" id="3.1.1.116" evidence="3"/>
<organism evidence="13 14">
    <name type="scientific">Argiope bruennichi</name>
    <name type="common">Wasp spider</name>
    <name type="synonym">Aranea bruennichi</name>
    <dbReference type="NCBI Taxonomy" id="94029"/>
    <lineage>
        <taxon>Eukaryota</taxon>
        <taxon>Metazoa</taxon>
        <taxon>Ecdysozoa</taxon>
        <taxon>Arthropoda</taxon>
        <taxon>Chelicerata</taxon>
        <taxon>Arachnida</taxon>
        <taxon>Araneae</taxon>
        <taxon>Araneomorphae</taxon>
        <taxon>Entelegynae</taxon>
        <taxon>Araneoidea</taxon>
        <taxon>Araneidae</taxon>
        <taxon>Argiope</taxon>
    </lineage>
</organism>
<evidence type="ECO:0000256" key="6">
    <source>
        <dbReference type="ARBA" id="ARBA00043742"/>
    </source>
</evidence>
<evidence type="ECO:0000256" key="2">
    <source>
        <dbReference type="ARBA" id="ARBA00022801"/>
    </source>
</evidence>
<dbReference type="EMBL" id="JABXBU010002230">
    <property type="protein sequence ID" value="KAF8767968.1"/>
    <property type="molecule type" value="Genomic_DNA"/>
</dbReference>
<dbReference type="Gene3D" id="3.40.50.1820">
    <property type="entry name" value="alpha/beta hydrolase"/>
    <property type="match status" value="1"/>
</dbReference>
<dbReference type="SUPFAM" id="SSF53474">
    <property type="entry name" value="alpha/beta-Hydrolases"/>
    <property type="match status" value="1"/>
</dbReference>
<keyword evidence="14" id="KW-1185">Reference proteome</keyword>
<comment type="catalytic activity">
    <reaction evidence="10">
        <text>1-octadecanoyl-2-(9Z-octadecenoyl)-sn-glycerol + H2O = 2-(9Z-octadecenoyl)-glycerol + octadecanoate + H(+)</text>
        <dbReference type="Rhea" id="RHEA:77103"/>
        <dbReference type="ChEBI" id="CHEBI:15377"/>
        <dbReference type="ChEBI" id="CHEBI:15378"/>
        <dbReference type="ChEBI" id="CHEBI:25629"/>
        <dbReference type="ChEBI" id="CHEBI:73990"/>
        <dbReference type="ChEBI" id="CHEBI:75468"/>
    </reaction>
</comment>
<sequence length="241" mass="27713">MANKTKRKVYSLDLRNHGQSGRSELFALKGVMVDIENFMESQHIAKAIFVAHSIGSKAVMALALEKPELVEKLVVEDMTVTNLADHDKHIKRFQLFITTCDRYIRNAPNDISESNFNKKTSAVMRNFFPEISGTSSDNIISLPLKKDKSGKLTWDLNIDAIIHYLNNDHLFYIDLSNDPKYFGKALLLFGEKSPIKMEENKDTTLKYFPNAQFYVFKGGFHTFHLEFTELFMEVVSKFIEE</sequence>
<evidence type="ECO:0000313" key="13">
    <source>
        <dbReference type="EMBL" id="KAF8767968.1"/>
    </source>
</evidence>
<feature type="domain" description="AB hydrolase-1" evidence="12">
    <location>
        <begin position="5"/>
        <end position="226"/>
    </location>
</feature>
<dbReference type="Proteomes" id="UP000807504">
    <property type="component" value="Unassembled WGS sequence"/>
</dbReference>
<dbReference type="InterPro" id="IPR029058">
    <property type="entry name" value="AB_hydrolase_fold"/>
</dbReference>
<evidence type="ECO:0000256" key="3">
    <source>
        <dbReference type="ARBA" id="ARBA00026104"/>
    </source>
</evidence>